<reference evidence="1 2" key="1">
    <citation type="submission" date="2018-06" db="EMBL/GenBank/DDBJ databases">
        <title>Genomic Encyclopedia of Archaeal and Bacterial Type Strains, Phase II (KMG-II): from individual species to whole genera.</title>
        <authorList>
            <person name="Goeker M."/>
        </authorList>
    </citation>
    <scope>NUCLEOTIDE SEQUENCE [LARGE SCALE GENOMIC DNA]</scope>
    <source>
        <strain evidence="1 2">DSM 6779</strain>
    </source>
</reference>
<keyword evidence="2" id="KW-1185">Reference proteome</keyword>
<dbReference type="Proteomes" id="UP000249239">
    <property type="component" value="Unassembled WGS sequence"/>
</dbReference>
<comment type="caution">
    <text evidence="1">The sequence shown here is derived from an EMBL/GenBank/DDBJ whole genome shotgun (WGS) entry which is preliminary data.</text>
</comment>
<evidence type="ECO:0000313" key="2">
    <source>
        <dbReference type="Proteomes" id="UP000249239"/>
    </source>
</evidence>
<protein>
    <recommendedName>
        <fullName evidence="3">RecT family protein</fullName>
    </recommendedName>
</protein>
<name>A0A2W7NF08_9BACT</name>
<gene>
    <name evidence="1" type="ORF">LX69_01110</name>
</gene>
<organism evidence="1 2">
    <name type="scientific">Breznakibacter xylanolyticus</name>
    <dbReference type="NCBI Taxonomy" id="990"/>
    <lineage>
        <taxon>Bacteria</taxon>
        <taxon>Pseudomonadati</taxon>
        <taxon>Bacteroidota</taxon>
        <taxon>Bacteroidia</taxon>
        <taxon>Marinilabiliales</taxon>
        <taxon>Marinilabiliaceae</taxon>
        <taxon>Breznakibacter</taxon>
    </lineage>
</organism>
<dbReference type="OrthoDB" id="797187at2"/>
<dbReference type="RefSeq" id="WP_146260645.1">
    <property type="nucleotide sequence ID" value="NZ_QKZK01000007.1"/>
</dbReference>
<proteinExistence type="predicted"/>
<dbReference type="AlphaFoldDB" id="A0A2W7NF08"/>
<evidence type="ECO:0008006" key="3">
    <source>
        <dbReference type="Google" id="ProtNLM"/>
    </source>
</evidence>
<sequence length="304" mass="34696">METKLSIQDLTAMKPLQVFDDERVKQRVISMFMKLHKAEEDEAVNFYEKERYNFSRIIQDAEHLKQCTAFSVYGCFLDLASMALTLENVSQPLVYLLWGNAKVGNNYEKRATLEISPYGELVLRMQAGQLLYADSPVIVYEGDKFKPIVNERGQKICLYEAAIPRQSKKIIGSFIRLTRPDNSFDFFYLLPDDIERLKGYSAKKNKTSGANALYSSNDGDIDPGFLAAKTIKHAFKTFPKVRIGNFSKLQETEPQAMDYGLTETIPQDQLPPKPVTQVFPNTPQQQIDQFEQQGVTVQDDDDVF</sequence>
<accession>A0A2W7NF08</accession>
<evidence type="ECO:0000313" key="1">
    <source>
        <dbReference type="EMBL" id="PZX18073.1"/>
    </source>
</evidence>
<dbReference type="EMBL" id="QKZK01000007">
    <property type="protein sequence ID" value="PZX18073.1"/>
    <property type="molecule type" value="Genomic_DNA"/>
</dbReference>